<reference evidence="2" key="2">
    <citation type="submission" date="2023-05" db="EMBL/GenBank/DDBJ databases">
        <authorList>
            <consortium name="Lawrence Berkeley National Laboratory"/>
            <person name="Steindorff A."/>
            <person name="Hensen N."/>
            <person name="Bonometti L."/>
            <person name="Westerberg I."/>
            <person name="Brannstrom I.O."/>
            <person name="Guillou S."/>
            <person name="Cros-Aarteil S."/>
            <person name="Calhoun S."/>
            <person name="Haridas S."/>
            <person name="Kuo A."/>
            <person name="Mondo S."/>
            <person name="Pangilinan J."/>
            <person name="Riley R."/>
            <person name="Labutti K."/>
            <person name="Andreopoulos B."/>
            <person name="Lipzen A."/>
            <person name="Chen C."/>
            <person name="Yanf M."/>
            <person name="Daum C."/>
            <person name="Ng V."/>
            <person name="Clum A."/>
            <person name="Ohm R."/>
            <person name="Martin F."/>
            <person name="Silar P."/>
            <person name="Natvig D."/>
            <person name="Lalanne C."/>
            <person name="Gautier V."/>
            <person name="Ament-Velasquez S.L."/>
            <person name="Kruys A."/>
            <person name="Hutchinson M.I."/>
            <person name="Powell A.J."/>
            <person name="Barry K."/>
            <person name="Miller A.N."/>
            <person name="Grigoriev I.V."/>
            <person name="Debuchy R."/>
            <person name="Gladieux P."/>
            <person name="Thoren M.H."/>
            <person name="Johannesson H."/>
        </authorList>
    </citation>
    <scope>NUCLEOTIDE SEQUENCE</scope>
    <source>
        <strain evidence="2">PSN309</strain>
    </source>
</reference>
<feature type="region of interest" description="Disordered" evidence="1">
    <location>
        <begin position="277"/>
        <end position="331"/>
    </location>
</feature>
<gene>
    <name evidence="2" type="ORF">QBC35DRAFT_543723</name>
</gene>
<sequence length="341" mass="35495">TSDPGTRKAVLGWLLEAYQKDGAPGDNRPIPAGGPPSPPGGGSAGHDPSGRAGPGGGGADHTGGTGGGSGGGSGPDPDSGAGGSKDSSGGGDDVKKRTSGIVSTSKTPTIRPTTTTVRPTTSTRSPITSMRKPITSTSRPTPPACSVSHERPASVSPQPQSGTTTTTMPIRPSPSRRYHNVQKAVKCPHGYWLERATLSVTFSEDTSSYALITAPQHRRNTKQERTLSSEYAVQMENHGNIPVEMTDPARARFTDEVSSRNAPVPGAASLARSVQEPGLLGPSSRTQLPTLQQQHASYEPSWRHANVQELEEEGPEPQGCGSGIHRAIATDPIVESLRQQL</sequence>
<dbReference type="Proteomes" id="UP001302126">
    <property type="component" value="Unassembled WGS sequence"/>
</dbReference>
<name>A0AAN6WLE6_9PEZI</name>
<feature type="compositionally biased region" description="Low complexity" evidence="1">
    <location>
        <begin position="103"/>
        <end position="129"/>
    </location>
</feature>
<accession>A0AAN6WLE6</accession>
<feature type="compositionally biased region" description="Polar residues" evidence="1">
    <location>
        <begin position="283"/>
        <end position="296"/>
    </location>
</feature>
<dbReference type="EMBL" id="MU864549">
    <property type="protein sequence ID" value="KAK4183421.1"/>
    <property type="molecule type" value="Genomic_DNA"/>
</dbReference>
<comment type="caution">
    <text evidence="2">The sequence shown here is derived from an EMBL/GenBank/DDBJ whole genome shotgun (WGS) entry which is preliminary data.</text>
</comment>
<protein>
    <submittedName>
        <fullName evidence="2">Uncharacterized protein</fullName>
    </submittedName>
</protein>
<dbReference type="AlphaFoldDB" id="A0AAN6WLE6"/>
<organism evidence="2 3">
    <name type="scientific">Podospora australis</name>
    <dbReference type="NCBI Taxonomy" id="1536484"/>
    <lineage>
        <taxon>Eukaryota</taxon>
        <taxon>Fungi</taxon>
        <taxon>Dikarya</taxon>
        <taxon>Ascomycota</taxon>
        <taxon>Pezizomycotina</taxon>
        <taxon>Sordariomycetes</taxon>
        <taxon>Sordariomycetidae</taxon>
        <taxon>Sordariales</taxon>
        <taxon>Podosporaceae</taxon>
        <taxon>Podospora</taxon>
    </lineage>
</organism>
<evidence type="ECO:0000313" key="2">
    <source>
        <dbReference type="EMBL" id="KAK4183421.1"/>
    </source>
</evidence>
<proteinExistence type="predicted"/>
<evidence type="ECO:0000256" key="1">
    <source>
        <dbReference type="SAM" id="MobiDB-lite"/>
    </source>
</evidence>
<feature type="region of interest" description="Disordered" evidence="1">
    <location>
        <begin position="1"/>
        <end position="180"/>
    </location>
</feature>
<feature type="compositionally biased region" description="Gly residues" evidence="1">
    <location>
        <begin position="52"/>
        <end position="91"/>
    </location>
</feature>
<feature type="non-terminal residue" evidence="2">
    <location>
        <position position="1"/>
    </location>
</feature>
<keyword evidence="3" id="KW-1185">Reference proteome</keyword>
<evidence type="ECO:0000313" key="3">
    <source>
        <dbReference type="Proteomes" id="UP001302126"/>
    </source>
</evidence>
<reference evidence="2" key="1">
    <citation type="journal article" date="2023" name="Mol. Phylogenet. Evol.">
        <title>Genome-scale phylogeny and comparative genomics of the fungal order Sordariales.</title>
        <authorList>
            <person name="Hensen N."/>
            <person name="Bonometti L."/>
            <person name="Westerberg I."/>
            <person name="Brannstrom I.O."/>
            <person name="Guillou S."/>
            <person name="Cros-Aarteil S."/>
            <person name="Calhoun S."/>
            <person name="Haridas S."/>
            <person name="Kuo A."/>
            <person name="Mondo S."/>
            <person name="Pangilinan J."/>
            <person name="Riley R."/>
            <person name="LaButti K."/>
            <person name="Andreopoulos B."/>
            <person name="Lipzen A."/>
            <person name="Chen C."/>
            <person name="Yan M."/>
            <person name="Daum C."/>
            <person name="Ng V."/>
            <person name="Clum A."/>
            <person name="Steindorff A."/>
            <person name="Ohm R.A."/>
            <person name="Martin F."/>
            <person name="Silar P."/>
            <person name="Natvig D.O."/>
            <person name="Lalanne C."/>
            <person name="Gautier V."/>
            <person name="Ament-Velasquez S.L."/>
            <person name="Kruys A."/>
            <person name="Hutchinson M.I."/>
            <person name="Powell A.J."/>
            <person name="Barry K."/>
            <person name="Miller A.N."/>
            <person name="Grigoriev I.V."/>
            <person name="Debuchy R."/>
            <person name="Gladieux P."/>
            <person name="Hiltunen Thoren M."/>
            <person name="Johannesson H."/>
        </authorList>
    </citation>
    <scope>NUCLEOTIDE SEQUENCE</scope>
    <source>
        <strain evidence="2">PSN309</strain>
    </source>
</reference>